<evidence type="ECO:0000313" key="3">
    <source>
        <dbReference type="EMBL" id="KAL0060031.1"/>
    </source>
</evidence>
<organism evidence="3 4">
    <name type="scientific">Marasmius tenuissimus</name>
    <dbReference type="NCBI Taxonomy" id="585030"/>
    <lineage>
        <taxon>Eukaryota</taxon>
        <taxon>Fungi</taxon>
        <taxon>Dikarya</taxon>
        <taxon>Basidiomycota</taxon>
        <taxon>Agaricomycotina</taxon>
        <taxon>Agaricomycetes</taxon>
        <taxon>Agaricomycetidae</taxon>
        <taxon>Agaricales</taxon>
        <taxon>Marasmiineae</taxon>
        <taxon>Marasmiaceae</taxon>
        <taxon>Marasmius</taxon>
    </lineage>
</organism>
<feature type="coiled-coil region" evidence="1">
    <location>
        <begin position="372"/>
        <end position="467"/>
    </location>
</feature>
<proteinExistence type="predicted"/>
<evidence type="ECO:0000256" key="1">
    <source>
        <dbReference type="SAM" id="Coils"/>
    </source>
</evidence>
<evidence type="ECO:0000256" key="2">
    <source>
        <dbReference type="SAM" id="MobiDB-lite"/>
    </source>
</evidence>
<dbReference type="Proteomes" id="UP001437256">
    <property type="component" value="Unassembled WGS sequence"/>
</dbReference>
<feature type="coiled-coil region" evidence="1">
    <location>
        <begin position="243"/>
        <end position="347"/>
    </location>
</feature>
<protein>
    <submittedName>
        <fullName evidence="3">rRNA-processing protein EBP2</fullName>
    </submittedName>
</protein>
<sequence length="562" mass="63996">MAEIKDIFMSEWMKKPSNMEVQEWHNQYGNSAVCSRCQHLKLTCFSYPVPTQPISCLTCINSDNAHVCSRRAQERDYRVRRAFNLDEETFERLVHAFFEVHKGEGGIPVLRIRENVPTLGMLNLAPPGPGSATGSGQPISAVIATPAQILAGQSGSVRHETHQQHQSQLIQGPSEPFSVSPQIMVTAQASTRIVPVPQPQLQLQPQPTSNSPLLPSNFDVLSSHISSELDRAKAAQQGLVDHNNLLSSQIDALRTQSERLRSENEGLRREQRIWESNVARAQETARRLRQERDQLRIDLETIQSLHKGEYAARMSLAADLELANQEVEDLKERLRETEYRNDTLKLKVEKMSIRSAEMEASQEILVKLTGGMVELEEELQHTRYERDQALEDVKVRDEVLQREREEHKREIEGVQQVQEGLKRKLDQVDKTTKGEQDRLSRVWTGALAGALTSMEGLQKNLDDERNRTKNLIQYCKRNHKYLQDILHNMRNGRSLINDRPMLRHTVVEMCDEWGSKLVCLSDKMERAVDKILASTPDSQTVLNSTGTDSERPSKRARIEETA</sequence>
<name>A0ABR2ZGF0_9AGAR</name>
<dbReference type="EMBL" id="JBBXMP010000196">
    <property type="protein sequence ID" value="KAL0060031.1"/>
    <property type="molecule type" value="Genomic_DNA"/>
</dbReference>
<keyword evidence="1" id="KW-0175">Coiled coil</keyword>
<comment type="caution">
    <text evidence="3">The sequence shown here is derived from an EMBL/GenBank/DDBJ whole genome shotgun (WGS) entry which is preliminary data.</text>
</comment>
<reference evidence="3 4" key="1">
    <citation type="submission" date="2024-05" db="EMBL/GenBank/DDBJ databases">
        <title>A draft genome resource for the thread blight pathogen Marasmius tenuissimus strain MS-2.</title>
        <authorList>
            <person name="Yulfo-Soto G.E."/>
            <person name="Baruah I.K."/>
            <person name="Amoako-Attah I."/>
            <person name="Bukari Y."/>
            <person name="Meinhardt L.W."/>
            <person name="Bailey B.A."/>
            <person name="Cohen S.P."/>
        </authorList>
    </citation>
    <scope>NUCLEOTIDE SEQUENCE [LARGE SCALE GENOMIC DNA]</scope>
    <source>
        <strain evidence="3 4">MS-2</strain>
    </source>
</reference>
<feature type="compositionally biased region" description="Polar residues" evidence="2">
    <location>
        <begin position="538"/>
        <end position="547"/>
    </location>
</feature>
<feature type="region of interest" description="Disordered" evidence="2">
    <location>
        <begin position="538"/>
        <end position="562"/>
    </location>
</feature>
<keyword evidence="4" id="KW-1185">Reference proteome</keyword>
<evidence type="ECO:0000313" key="4">
    <source>
        <dbReference type="Proteomes" id="UP001437256"/>
    </source>
</evidence>
<feature type="compositionally biased region" description="Basic and acidic residues" evidence="2">
    <location>
        <begin position="548"/>
        <end position="562"/>
    </location>
</feature>
<gene>
    <name evidence="3" type="primary">ebp2_3</name>
    <name evidence="3" type="ORF">AAF712_013210</name>
</gene>
<accession>A0ABR2ZGF0</accession>